<protein>
    <recommendedName>
        <fullName evidence="7">ABC3 transporter permease C-terminal domain-containing protein</fullName>
    </recommendedName>
</protein>
<dbReference type="EMBL" id="AJAQ01000018">
    <property type="protein sequence ID" value="EOH93220.1"/>
    <property type="molecule type" value="Genomic_DNA"/>
</dbReference>
<dbReference type="eggNOG" id="COG0577">
    <property type="taxonomic scope" value="Bacteria"/>
</dbReference>
<keyword evidence="9" id="KW-1185">Reference proteome</keyword>
<feature type="transmembrane region" description="Helical" evidence="6">
    <location>
        <begin position="691"/>
        <end position="712"/>
    </location>
</feature>
<keyword evidence="4 6" id="KW-1133">Transmembrane helix</keyword>
<evidence type="ECO:0000256" key="3">
    <source>
        <dbReference type="ARBA" id="ARBA00022692"/>
    </source>
</evidence>
<feature type="transmembrane region" description="Helical" evidence="6">
    <location>
        <begin position="423"/>
        <end position="442"/>
    </location>
</feature>
<proteinExistence type="predicted"/>
<feature type="transmembrane region" description="Helical" evidence="6">
    <location>
        <begin position="298"/>
        <end position="319"/>
    </location>
</feature>
<comment type="caution">
    <text evidence="8">The sequence shown here is derived from an EMBL/GenBank/DDBJ whole genome shotgun (WGS) entry which is preliminary data.</text>
</comment>
<feature type="domain" description="ABC3 transporter permease C-terminal" evidence="7">
    <location>
        <begin position="640"/>
        <end position="757"/>
    </location>
</feature>
<dbReference type="PATRIC" id="fig|1158607.3.peg.2854"/>
<feature type="transmembrane region" description="Helical" evidence="6">
    <location>
        <begin position="21"/>
        <end position="42"/>
    </location>
</feature>
<dbReference type="GO" id="GO:0005886">
    <property type="term" value="C:plasma membrane"/>
    <property type="evidence" value="ECO:0007669"/>
    <property type="project" value="UniProtKB-SubCell"/>
</dbReference>
<gene>
    <name evidence="8" type="ORF">UAU_02863</name>
</gene>
<dbReference type="HOGENOM" id="CLU_005531_2_1_9"/>
<evidence type="ECO:0000256" key="5">
    <source>
        <dbReference type="ARBA" id="ARBA00023136"/>
    </source>
</evidence>
<dbReference type="InterPro" id="IPR038766">
    <property type="entry name" value="Membrane_comp_ABC_pdt"/>
</dbReference>
<evidence type="ECO:0000259" key="7">
    <source>
        <dbReference type="Pfam" id="PF02687"/>
    </source>
</evidence>
<reference evidence="8 9" key="1">
    <citation type="submission" date="2013-02" db="EMBL/GenBank/DDBJ databases">
        <title>The Genome Sequence of Enterococcus pallens BAA-351.</title>
        <authorList>
            <consortium name="The Broad Institute Genome Sequencing Platform"/>
            <consortium name="The Broad Institute Genome Sequencing Center for Infectious Disease"/>
            <person name="Earl A.M."/>
            <person name="Gilmore M.S."/>
            <person name="Lebreton F."/>
            <person name="Walker B."/>
            <person name="Young S.K."/>
            <person name="Zeng Q."/>
            <person name="Gargeya S."/>
            <person name="Fitzgerald M."/>
            <person name="Haas B."/>
            <person name="Abouelleil A."/>
            <person name="Alvarado L."/>
            <person name="Arachchi H.M."/>
            <person name="Berlin A.M."/>
            <person name="Chapman S.B."/>
            <person name="Dewar J."/>
            <person name="Goldberg J."/>
            <person name="Griggs A."/>
            <person name="Gujja S."/>
            <person name="Hansen M."/>
            <person name="Howarth C."/>
            <person name="Imamovic A."/>
            <person name="Larimer J."/>
            <person name="McCowan C."/>
            <person name="Murphy C."/>
            <person name="Neiman D."/>
            <person name="Pearson M."/>
            <person name="Priest M."/>
            <person name="Roberts A."/>
            <person name="Saif S."/>
            <person name="Shea T."/>
            <person name="Sisk P."/>
            <person name="Sykes S."/>
            <person name="Wortman J."/>
            <person name="Nusbaum C."/>
            <person name="Birren B."/>
        </authorList>
    </citation>
    <scope>NUCLEOTIDE SEQUENCE [LARGE SCALE GENOMIC DNA]</scope>
    <source>
        <strain evidence="8 9">ATCC BAA-351</strain>
    </source>
</reference>
<dbReference type="PANTHER" id="PTHR30287:SF1">
    <property type="entry name" value="INNER MEMBRANE PROTEIN"/>
    <property type="match status" value="1"/>
</dbReference>
<dbReference type="RefSeq" id="WP_010757846.1">
    <property type="nucleotide sequence ID" value="NZ_ASWD01000001.1"/>
</dbReference>
<evidence type="ECO:0000313" key="9">
    <source>
        <dbReference type="Proteomes" id="UP000013782"/>
    </source>
</evidence>
<comment type="subcellular location">
    <subcellularLocation>
        <location evidence="1">Cell membrane</location>
        <topology evidence="1">Multi-pass membrane protein</topology>
    </subcellularLocation>
</comment>
<dbReference type="Pfam" id="PF02687">
    <property type="entry name" value="FtsX"/>
    <property type="match status" value="2"/>
</dbReference>
<keyword evidence="5 6" id="KW-0472">Membrane</keyword>
<dbReference type="InterPro" id="IPR003838">
    <property type="entry name" value="ABC3_permease_C"/>
</dbReference>
<feature type="domain" description="ABC3 transporter permease C-terminal" evidence="7">
    <location>
        <begin position="256"/>
        <end position="369"/>
    </location>
</feature>
<evidence type="ECO:0000256" key="1">
    <source>
        <dbReference type="ARBA" id="ARBA00004651"/>
    </source>
</evidence>
<organism evidence="8 9">
    <name type="scientific">Enterococcus pallens ATCC BAA-351</name>
    <dbReference type="NCBI Taxonomy" id="1158607"/>
    <lineage>
        <taxon>Bacteria</taxon>
        <taxon>Bacillati</taxon>
        <taxon>Bacillota</taxon>
        <taxon>Bacilli</taxon>
        <taxon>Lactobacillales</taxon>
        <taxon>Enterococcaceae</taxon>
        <taxon>Enterococcus</taxon>
    </lineage>
</organism>
<dbReference type="AlphaFoldDB" id="R2SCF8"/>
<sequence length="766" mass="85906">MVKQMLTKKLFRDMWAAKWQFLSIILLTALGVMLFVGLDAGWRDINLSLNNYFTQQKLPDLWVSSGDVDQATISKIETIEGVKSTQTRGSYEALAKDLPNDPTVMLNAFDGEMEINQPVLIKGKMLAKNDTRGGLIEEKFAKAQGLKLGDTIKCTLQNMEYDFLIKGMIRSPEYIMSANDIMPNAKRFGYMYVNSASLTLPLNEVLVSVEKTTDSDRVKKQIEKAFPAATIQDRSVHRSTDTIFTEVQQFKSFSYVFPVLFFIVAALVVLTTISRMVDNQRTQMGILKALGYSRQKLYVHYLSYGFFPSLIGSLLGLLIGKTLVADVLWRAEEGIYTMPTHYAAPISILSFLVSILSILLAVGICFFSCRKQLKETAADLLRPKPPKSGTRIILERFTQLWGKMSFHSKLISRNMFRAKIRSFMALFGVLSCTALLISAFAMDNSFSSLVNVYYGETYTYDIKAKLEQNPGSIESYKKRVPAETVEGIMERPVSLSHDGESRAINMTIVDNHQTIIHFSDEHTQLPDEGVVITEKLAETMGVSKNQSVEITLSGDKRPIKTFIADFASFGTGQGIFLSRKSWDRMGKGNFIPTSLLIKNPETNISEYLNRTDTIARWSTVDTQIAETLVLMDSMRGVILLLGLFALLLAFVVIYNMGILNFVERTREFATLKVLGYYNYEIRSLIMRENTILSFLGVMLGIIPGILLANVALRVAEPEDFVISIAIKPISIVLSCVITFAFSIIVQLFLTRKVAKIDMVSALKSVE</sequence>
<dbReference type="PANTHER" id="PTHR30287">
    <property type="entry name" value="MEMBRANE COMPONENT OF PREDICTED ABC SUPERFAMILY METABOLITE UPTAKE TRANSPORTER"/>
    <property type="match status" value="1"/>
</dbReference>
<feature type="transmembrane region" description="Helical" evidence="6">
    <location>
        <begin position="637"/>
        <end position="662"/>
    </location>
</feature>
<accession>R2SCF8</accession>
<evidence type="ECO:0000256" key="6">
    <source>
        <dbReference type="SAM" id="Phobius"/>
    </source>
</evidence>
<feature type="transmembrane region" description="Helical" evidence="6">
    <location>
        <begin position="724"/>
        <end position="749"/>
    </location>
</feature>
<keyword evidence="3 6" id="KW-0812">Transmembrane</keyword>
<feature type="transmembrane region" description="Helical" evidence="6">
    <location>
        <begin position="255"/>
        <end position="277"/>
    </location>
</feature>
<name>R2SCF8_9ENTE</name>
<dbReference type="OrthoDB" id="5137249at2"/>
<dbReference type="STRING" id="160454.RV10_GL004694"/>
<evidence type="ECO:0000313" key="8">
    <source>
        <dbReference type="EMBL" id="EOH93220.1"/>
    </source>
</evidence>
<evidence type="ECO:0000256" key="4">
    <source>
        <dbReference type="ARBA" id="ARBA00022989"/>
    </source>
</evidence>
<dbReference type="Proteomes" id="UP000013782">
    <property type="component" value="Unassembled WGS sequence"/>
</dbReference>
<evidence type="ECO:0000256" key="2">
    <source>
        <dbReference type="ARBA" id="ARBA00022475"/>
    </source>
</evidence>
<keyword evidence="2" id="KW-1003">Cell membrane</keyword>
<feature type="transmembrane region" description="Helical" evidence="6">
    <location>
        <begin position="342"/>
        <end position="367"/>
    </location>
</feature>